<feature type="transmembrane region" description="Helical" evidence="1">
    <location>
        <begin position="20"/>
        <end position="38"/>
    </location>
</feature>
<feature type="transmembrane region" description="Helical" evidence="1">
    <location>
        <begin position="44"/>
        <end position="65"/>
    </location>
</feature>
<proteinExistence type="predicted"/>
<sequence>MEKQRLSRTPFGQFTRISAYGFVLVIMTFLGLYGGLYLDKVTGMAPNFTLLGLVIGIILGFRGFLHEAATERRKAS</sequence>
<gene>
    <name evidence="2" type="ORF">SCFA_890062</name>
</gene>
<reference evidence="2" key="1">
    <citation type="submission" date="2019-03" db="EMBL/GenBank/DDBJ databases">
        <authorList>
            <person name="Hao L."/>
        </authorList>
    </citation>
    <scope>NUCLEOTIDE SEQUENCE</scope>
</reference>
<keyword evidence="1" id="KW-0812">Transmembrane</keyword>
<accession>A0A485M5M1</accession>
<dbReference type="InterPro" id="IPR032820">
    <property type="entry name" value="ATPase_put"/>
</dbReference>
<dbReference type="Pfam" id="PF09527">
    <property type="entry name" value="ATPase_gene1"/>
    <property type="match status" value="1"/>
</dbReference>
<organism evidence="2">
    <name type="scientific">anaerobic digester metagenome</name>
    <dbReference type="NCBI Taxonomy" id="1263854"/>
    <lineage>
        <taxon>unclassified sequences</taxon>
        <taxon>metagenomes</taxon>
        <taxon>ecological metagenomes</taxon>
    </lineage>
</organism>
<dbReference type="AlphaFoldDB" id="A0A485M5M1"/>
<keyword evidence="1" id="KW-0472">Membrane</keyword>
<dbReference type="EMBL" id="CAADRM010000157">
    <property type="protein sequence ID" value="VFU18755.1"/>
    <property type="molecule type" value="Genomic_DNA"/>
</dbReference>
<evidence type="ECO:0000313" key="2">
    <source>
        <dbReference type="EMBL" id="VFU18755.1"/>
    </source>
</evidence>
<protein>
    <submittedName>
        <fullName evidence="2">F0F1-ATPase subunit, Ca2+/Mg2+ transporter</fullName>
    </submittedName>
</protein>
<evidence type="ECO:0000256" key="1">
    <source>
        <dbReference type="SAM" id="Phobius"/>
    </source>
</evidence>
<name>A0A485M5M1_9ZZZZ</name>
<keyword evidence="1" id="KW-1133">Transmembrane helix</keyword>